<dbReference type="Pfam" id="PF13499">
    <property type="entry name" value="EF-hand_7"/>
    <property type="match status" value="1"/>
</dbReference>
<dbReference type="AlphaFoldDB" id="A0A1W0X4P2"/>
<evidence type="ECO:0000313" key="20">
    <source>
        <dbReference type="EMBL" id="OQV22469.1"/>
    </source>
</evidence>
<organism evidence="20 21">
    <name type="scientific">Hypsibius exemplaris</name>
    <name type="common">Freshwater tardigrade</name>
    <dbReference type="NCBI Taxonomy" id="2072580"/>
    <lineage>
        <taxon>Eukaryota</taxon>
        <taxon>Metazoa</taxon>
        <taxon>Ecdysozoa</taxon>
        <taxon>Tardigrada</taxon>
        <taxon>Eutardigrada</taxon>
        <taxon>Parachela</taxon>
        <taxon>Hypsibioidea</taxon>
        <taxon>Hypsibiidae</taxon>
        <taxon>Hypsibius</taxon>
    </lineage>
</organism>
<proteinExistence type="inferred from homology"/>
<evidence type="ECO:0000256" key="1">
    <source>
        <dbReference type="ARBA" id="ARBA00004170"/>
    </source>
</evidence>
<dbReference type="InterPro" id="IPR057576">
    <property type="entry name" value="NUCB1_N"/>
</dbReference>
<dbReference type="OrthoDB" id="5982823at2759"/>
<evidence type="ECO:0000256" key="6">
    <source>
        <dbReference type="ARBA" id="ARBA00022490"/>
    </source>
</evidence>
<comment type="similarity">
    <text evidence="5">Belongs to the nucleobindin family.</text>
</comment>
<dbReference type="FunFam" id="1.10.238.10:FF:000045">
    <property type="entry name" value="Nucleobindin 2"/>
    <property type="match status" value="1"/>
</dbReference>
<evidence type="ECO:0000256" key="9">
    <source>
        <dbReference type="ARBA" id="ARBA00022658"/>
    </source>
</evidence>
<dbReference type="GO" id="GO:0003677">
    <property type="term" value="F:DNA binding"/>
    <property type="evidence" value="ECO:0007669"/>
    <property type="project" value="UniProtKB-KW"/>
</dbReference>
<evidence type="ECO:0000256" key="7">
    <source>
        <dbReference type="ARBA" id="ARBA00022525"/>
    </source>
</evidence>
<feature type="compositionally biased region" description="Low complexity" evidence="17">
    <location>
        <begin position="409"/>
        <end position="425"/>
    </location>
</feature>
<gene>
    <name evidence="20" type="ORF">BV898_03642</name>
</gene>
<feature type="compositionally biased region" description="Basic and acidic residues" evidence="17">
    <location>
        <begin position="175"/>
        <end position="205"/>
    </location>
</feature>
<evidence type="ECO:0000256" key="12">
    <source>
        <dbReference type="ARBA" id="ARBA00022737"/>
    </source>
</evidence>
<sequence length="439" mass="50827">MERWLIVACSVFVLNGVCWCLPVIVETTTTAAISGSPPRNRSTDDWDTGLEYDRYLKEIVNVLEDDEEFRKKMEGADPEHFKTGEIAKELNFLSHNVRTKLDEVKRQELTRLRGLMKERSDRNDPEALQIPGHLDDNVEQFGEEDLKRLIKQTTADLAVADEVRKKDFKEYEMDKEHLRREKLKSMDERSRLAEEQRFKEQEKQHKEHPKLHHPGSKAQLEEVWEETDGLPKEEFNPKTFFKLHDLNEDGMLDQGELEALFQKELDKIYDPTRPEDDMRERVEEMARMREHVMKEIDKNHDGMVSFDEFMAESKRQTEQGEPDPGWETIDQQQPVYSENDLKEYERQYEAFQGGIVQGVPVQNQLPHGGYNPNINYPGMPNLGPGGHQYPGPGGQQAQIHQGQPHPAGYNDQQHNNGGQQYQNHDPNALNSVNIAGGHH</sequence>
<evidence type="ECO:0000256" key="4">
    <source>
        <dbReference type="ARBA" id="ARBA00004613"/>
    </source>
</evidence>
<keyword evidence="9" id="KW-0344">Guanine-nucleotide releasing factor</keyword>
<dbReference type="GO" id="GO:0005794">
    <property type="term" value="C:Golgi apparatus"/>
    <property type="evidence" value="ECO:0007669"/>
    <property type="project" value="UniProtKB-SubCell"/>
</dbReference>
<keyword evidence="14" id="KW-0333">Golgi apparatus</keyword>
<feature type="domain" description="EF-hand" evidence="19">
    <location>
        <begin position="232"/>
        <end position="267"/>
    </location>
</feature>
<dbReference type="GO" id="GO:0005085">
    <property type="term" value="F:guanyl-nucleotide exchange factor activity"/>
    <property type="evidence" value="ECO:0007669"/>
    <property type="project" value="UniProtKB-KW"/>
</dbReference>
<feature type="compositionally biased region" description="Gly residues" evidence="17">
    <location>
        <begin position="383"/>
        <end position="394"/>
    </location>
</feature>
<dbReference type="InterPro" id="IPR018247">
    <property type="entry name" value="EF_Hand_1_Ca_BS"/>
</dbReference>
<dbReference type="SUPFAM" id="SSF47473">
    <property type="entry name" value="EF-hand"/>
    <property type="match status" value="1"/>
</dbReference>
<evidence type="ECO:0000256" key="14">
    <source>
        <dbReference type="ARBA" id="ARBA00023034"/>
    </source>
</evidence>
<reference evidence="21" key="1">
    <citation type="submission" date="2017-01" db="EMBL/GenBank/DDBJ databases">
        <title>Comparative genomics of anhydrobiosis in the tardigrade Hypsibius dujardini.</title>
        <authorList>
            <person name="Yoshida Y."/>
            <person name="Koutsovoulos G."/>
            <person name="Laetsch D."/>
            <person name="Stevens L."/>
            <person name="Kumar S."/>
            <person name="Horikawa D."/>
            <person name="Ishino K."/>
            <person name="Komine S."/>
            <person name="Tomita M."/>
            <person name="Blaxter M."/>
            <person name="Arakawa K."/>
        </authorList>
    </citation>
    <scope>NUCLEOTIDE SEQUENCE [LARGE SCALE GENOMIC DNA]</scope>
    <source>
        <strain evidence="21">Z151</strain>
    </source>
</reference>
<evidence type="ECO:0000256" key="8">
    <source>
        <dbReference type="ARBA" id="ARBA00022553"/>
    </source>
</evidence>
<comment type="subcellular location">
    <subcellularLocation>
        <location evidence="2">Cytoplasm</location>
    </subcellularLocation>
    <subcellularLocation>
        <location evidence="3">Golgi apparatus</location>
    </subcellularLocation>
    <subcellularLocation>
        <location evidence="1">Membrane</location>
        <topology evidence="1">Peripheral membrane protein</topology>
    </subcellularLocation>
    <subcellularLocation>
        <location evidence="4">Secreted</location>
    </subcellularLocation>
</comment>
<evidence type="ECO:0000256" key="11">
    <source>
        <dbReference type="ARBA" id="ARBA00022729"/>
    </source>
</evidence>
<dbReference type="InterPro" id="IPR002048">
    <property type="entry name" value="EF_hand_dom"/>
</dbReference>
<evidence type="ECO:0000256" key="13">
    <source>
        <dbReference type="ARBA" id="ARBA00022837"/>
    </source>
</evidence>
<keyword evidence="16" id="KW-0472">Membrane</keyword>
<keyword evidence="13" id="KW-0106">Calcium</keyword>
<dbReference type="Pfam" id="PF25434">
    <property type="entry name" value="NUCB1_N"/>
    <property type="match status" value="1"/>
</dbReference>
<feature type="region of interest" description="Disordered" evidence="17">
    <location>
        <begin position="313"/>
        <end position="333"/>
    </location>
</feature>
<keyword evidence="15" id="KW-0238">DNA-binding</keyword>
<dbReference type="GO" id="GO:0005793">
    <property type="term" value="C:endoplasmic reticulum-Golgi intermediate compartment"/>
    <property type="evidence" value="ECO:0007669"/>
    <property type="project" value="TreeGrafter"/>
</dbReference>
<evidence type="ECO:0000256" key="16">
    <source>
        <dbReference type="ARBA" id="ARBA00023136"/>
    </source>
</evidence>
<dbReference type="GO" id="GO:0070062">
    <property type="term" value="C:extracellular exosome"/>
    <property type="evidence" value="ECO:0007669"/>
    <property type="project" value="TreeGrafter"/>
</dbReference>
<dbReference type="CDD" id="cd00051">
    <property type="entry name" value="EFh"/>
    <property type="match status" value="1"/>
</dbReference>
<evidence type="ECO:0000256" key="2">
    <source>
        <dbReference type="ARBA" id="ARBA00004496"/>
    </source>
</evidence>
<accession>A0A1W0X4P2</accession>
<keyword evidence="10" id="KW-0479">Metal-binding</keyword>
<dbReference type="PROSITE" id="PS00018">
    <property type="entry name" value="EF_HAND_1"/>
    <property type="match status" value="2"/>
</dbReference>
<evidence type="ECO:0000256" key="5">
    <source>
        <dbReference type="ARBA" id="ARBA00008063"/>
    </source>
</evidence>
<dbReference type="EMBL" id="MTYJ01000017">
    <property type="protein sequence ID" value="OQV22469.1"/>
    <property type="molecule type" value="Genomic_DNA"/>
</dbReference>
<evidence type="ECO:0000313" key="21">
    <source>
        <dbReference type="Proteomes" id="UP000192578"/>
    </source>
</evidence>
<name>A0A1W0X4P2_HYPEX</name>
<keyword evidence="8" id="KW-0597">Phosphoprotein</keyword>
<comment type="caution">
    <text evidence="20">The sequence shown here is derived from an EMBL/GenBank/DDBJ whole genome shotgun (WGS) entry which is preliminary data.</text>
</comment>
<dbReference type="Proteomes" id="UP000192578">
    <property type="component" value="Unassembled WGS sequence"/>
</dbReference>
<feature type="compositionally biased region" description="Basic residues" evidence="17">
    <location>
        <begin position="206"/>
        <end position="215"/>
    </location>
</feature>
<feature type="domain" description="EF-hand" evidence="19">
    <location>
        <begin position="284"/>
        <end position="319"/>
    </location>
</feature>
<dbReference type="PANTHER" id="PTHR19237:SF20">
    <property type="entry name" value="NUCLEOBINDIN 1"/>
    <property type="match status" value="1"/>
</dbReference>
<dbReference type="InterPro" id="IPR040250">
    <property type="entry name" value="Nucleobindin"/>
</dbReference>
<keyword evidence="7" id="KW-0964">Secreted</keyword>
<keyword evidence="11 18" id="KW-0732">Signal</keyword>
<keyword evidence="12" id="KW-0677">Repeat</keyword>
<dbReference type="GO" id="GO:0005509">
    <property type="term" value="F:calcium ion binding"/>
    <property type="evidence" value="ECO:0007669"/>
    <property type="project" value="InterPro"/>
</dbReference>
<keyword evidence="6" id="KW-0963">Cytoplasm</keyword>
<evidence type="ECO:0000256" key="10">
    <source>
        <dbReference type="ARBA" id="ARBA00022723"/>
    </source>
</evidence>
<keyword evidence="21" id="KW-1185">Reference proteome</keyword>
<feature type="signal peptide" evidence="18">
    <location>
        <begin position="1"/>
        <end position="20"/>
    </location>
</feature>
<evidence type="ECO:0000256" key="15">
    <source>
        <dbReference type="ARBA" id="ARBA00023125"/>
    </source>
</evidence>
<evidence type="ECO:0000259" key="19">
    <source>
        <dbReference type="PROSITE" id="PS50222"/>
    </source>
</evidence>
<feature type="chain" id="PRO_5013071425" evidence="18">
    <location>
        <begin position="21"/>
        <end position="439"/>
    </location>
</feature>
<evidence type="ECO:0000256" key="17">
    <source>
        <dbReference type="SAM" id="MobiDB-lite"/>
    </source>
</evidence>
<evidence type="ECO:0000256" key="18">
    <source>
        <dbReference type="SAM" id="SignalP"/>
    </source>
</evidence>
<protein>
    <submittedName>
        <fullName evidence="20">Nucleobindin-2</fullName>
    </submittedName>
</protein>
<dbReference type="Gene3D" id="1.10.238.10">
    <property type="entry name" value="EF-hand"/>
    <property type="match status" value="1"/>
</dbReference>
<feature type="region of interest" description="Disordered" evidence="17">
    <location>
        <begin position="363"/>
        <end position="439"/>
    </location>
</feature>
<evidence type="ECO:0000256" key="3">
    <source>
        <dbReference type="ARBA" id="ARBA00004555"/>
    </source>
</evidence>
<feature type="region of interest" description="Disordered" evidence="17">
    <location>
        <begin position="175"/>
        <end position="217"/>
    </location>
</feature>
<dbReference type="InterPro" id="IPR011992">
    <property type="entry name" value="EF-hand-dom_pair"/>
</dbReference>
<dbReference type="PANTHER" id="PTHR19237">
    <property type="entry name" value="NUCLEOBINDIN"/>
    <property type="match status" value="1"/>
</dbReference>
<dbReference type="PROSITE" id="PS50222">
    <property type="entry name" value="EF_HAND_2"/>
    <property type="match status" value="2"/>
</dbReference>
<dbReference type="GO" id="GO:0016020">
    <property type="term" value="C:membrane"/>
    <property type="evidence" value="ECO:0007669"/>
    <property type="project" value="UniProtKB-SubCell"/>
</dbReference>